<dbReference type="PROSITE" id="PS50222">
    <property type="entry name" value="EF_HAND_2"/>
    <property type="match status" value="4"/>
</dbReference>
<dbReference type="FunFam" id="3.30.200.20:FF:001505">
    <property type="entry name" value="Calcium-dependent protein kinase 2"/>
    <property type="match status" value="1"/>
</dbReference>
<dbReference type="InParanoid" id="A0A1D6MYW4"/>
<evidence type="ECO:0000256" key="1">
    <source>
        <dbReference type="ARBA" id="ARBA00003291"/>
    </source>
</evidence>
<dbReference type="GO" id="GO:0005524">
    <property type="term" value="F:ATP binding"/>
    <property type="evidence" value="ECO:0007669"/>
    <property type="project" value="UniProtKB-UniRule"/>
</dbReference>
<dbReference type="InterPro" id="IPR011992">
    <property type="entry name" value="EF-hand-dom_pair"/>
</dbReference>
<dbReference type="EMBL" id="CM007649">
    <property type="protein sequence ID" value="ONM33880.1"/>
    <property type="molecule type" value="Genomic_DNA"/>
</dbReference>
<dbReference type="STRING" id="4577.A0A1D6MYW4"/>
<protein>
    <submittedName>
        <fullName evidence="11">CPK21</fullName>
    </submittedName>
</protein>
<keyword evidence="5 9" id="KW-0547">Nucleotide-binding</keyword>
<evidence type="ECO:0000256" key="3">
    <source>
        <dbReference type="ARBA" id="ARBA00022679"/>
    </source>
</evidence>
<evidence type="ECO:0000256" key="2">
    <source>
        <dbReference type="ARBA" id="ARBA00022527"/>
    </source>
</evidence>
<dbReference type="FunFam" id="1.10.238.10:FF:000086">
    <property type="entry name" value="calcium-dependent protein kinase SK5"/>
    <property type="match status" value="1"/>
</dbReference>
<dbReference type="AlphaFoldDB" id="A0A1D6MYW4"/>
<feature type="domain" description="EF-hand" evidence="10">
    <location>
        <begin position="174"/>
        <end position="209"/>
    </location>
</feature>
<dbReference type="PROSITE" id="PS00018">
    <property type="entry name" value="EF_HAND_1"/>
    <property type="match status" value="4"/>
</dbReference>
<keyword evidence="7" id="KW-0106">Calcium</keyword>
<feature type="domain" description="EF-hand" evidence="10">
    <location>
        <begin position="212"/>
        <end position="243"/>
    </location>
</feature>
<feature type="domain" description="EF-hand" evidence="10">
    <location>
        <begin position="102"/>
        <end position="137"/>
    </location>
</feature>
<sequence length="267" mass="29061">MQPDPQGPGRGKAGGANAHPRLPPPVTAGSAGRPASVLPHKTDNVRDHYRIGKKLGQGQFGTTYQCVGKADGGEYACKSIPKRKLLCREDYEDVIAESLSEEEIGGLKELFKMIDTDNSGTITYDELKDGLKRVGSDLMEPEIQALMDAADIDNSGTIDYGEFLAATLHMNKLEREESLVSAFAFFDKDGSGFITIDELSQACEQFGLSDVHLEDMIKDVDQNNDGQIDYSEFAAMMRKGNAGGAGRRTMRNSLHVNLGELLKPTET</sequence>
<dbReference type="CDD" id="cd00051">
    <property type="entry name" value="EFh"/>
    <property type="match status" value="2"/>
</dbReference>
<dbReference type="SUPFAM" id="SSF56112">
    <property type="entry name" value="Protein kinase-like (PK-like)"/>
    <property type="match status" value="1"/>
</dbReference>
<dbReference type="SMART" id="SM00054">
    <property type="entry name" value="EFh"/>
    <property type="match status" value="4"/>
</dbReference>
<dbReference type="InterPro" id="IPR011009">
    <property type="entry name" value="Kinase-like_dom_sf"/>
</dbReference>
<evidence type="ECO:0000256" key="7">
    <source>
        <dbReference type="ARBA" id="ARBA00022837"/>
    </source>
</evidence>
<evidence type="ECO:0000256" key="6">
    <source>
        <dbReference type="ARBA" id="ARBA00022777"/>
    </source>
</evidence>
<name>A0A1D6MYW4_MAIZE</name>
<evidence type="ECO:0000313" key="11">
    <source>
        <dbReference type="EMBL" id="ONM33880.1"/>
    </source>
</evidence>
<dbReference type="InterPro" id="IPR002048">
    <property type="entry name" value="EF_hand_dom"/>
</dbReference>
<accession>A0A1D6MYW4</accession>
<feature type="binding site" evidence="9">
    <location>
        <position position="78"/>
    </location>
    <ligand>
        <name>ATP</name>
        <dbReference type="ChEBI" id="CHEBI:30616"/>
    </ligand>
</feature>
<evidence type="ECO:0000259" key="10">
    <source>
        <dbReference type="PROSITE" id="PS50222"/>
    </source>
</evidence>
<dbReference type="Gene3D" id="1.10.238.10">
    <property type="entry name" value="EF-hand"/>
    <property type="match status" value="2"/>
</dbReference>
<dbReference type="ExpressionAtlas" id="A0A1D6MYW4">
    <property type="expression patterns" value="baseline and differential"/>
</dbReference>
<dbReference type="PANTHER" id="PTHR24349">
    <property type="entry name" value="SERINE/THREONINE-PROTEIN KINASE"/>
    <property type="match status" value="1"/>
</dbReference>
<gene>
    <name evidence="11" type="ORF">ZEAMMB73_Zm00001d041871</name>
</gene>
<feature type="domain" description="EF-hand" evidence="10">
    <location>
        <begin position="138"/>
        <end position="173"/>
    </location>
</feature>
<dbReference type="InterPro" id="IPR017441">
    <property type="entry name" value="Protein_kinase_ATP_BS"/>
</dbReference>
<keyword evidence="8 9" id="KW-0067">ATP-binding</keyword>
<proteinExistence type="predicted"/>
<keyword evidence="6" id="KW-0418">Kinase</keyword>
<dbReference type="SUPFAM" id="SSF47473">
    <property type="entry name" value="EF-hand"/>
    <property type="match status" value="1"/>
</dbReference>
<evidence type="ECO:0000256" key="4">
    <source>
        <dbReference type="ARBA" id="ARBA00022737"/>
    </source>
</evidence>
<dbReference type="PROSITE" id="PS00107">
    <property type="entry name" value="PROTEIN_KINASE_ATP"/>
    <property type="match status" value="1"/>
</dbReference>
<evidence type="ECO:0000256" key="8">
    <source>
        <dbReference type="ARBA" id="ARBA00022840"/>
    </source>
</evidence>
<dbReference type="GO" id="GO:0043226">
    <property type="term" value="C:organelle"/>
    <property type="evidence" value="ECO:0007669"/>
    <property type="project" value="UniProtKB-ARBA"/>
</dbReference>
<dbReference type="Gene3D" id="3.30.200.20">
    <property type="entry name" value="Phosphorylase Kinase, domain 1"/>
    <property type="match status" value="1"/>
</dbReference>
<reference evidence="11" key="1">
    <citation type="submission" date="2015-12" db="EMBL/GenBank/DDBJ databases">
        <title>Update maize B73 reference genome by single molecule sequencing technologies.</title>
        <authorList>
            <consortium name="Maize Genome Sequencing Project"/>
            <person name="Ware D."/>
        </authorList>
    </citation>
    <scope>NUCLEOTIDE SEQUENCE [LARGE SCALE GENOMIC DNA]</scope>
    <source>
        <tissue evidence="11">Seedling</tissue>
    </source>
</reference>
<dbReference type="GO" id="GO:0004674">
    <property type="term" value="F:protein serine/threonine kinase activity"/>
    <property type="evidence" value="ECO:0007669"/>
    <property type="project" value="UniProtKB-KW"/>
</dbReference>
<keyword evidence="4" id="KW-0677">Repeat</keyword>
<dbReference type="IntAct" id="A0A1D6MYW4">
    <property type="interactions" value="1"/>
</dbReference>
<dbReference type="FunFam" id="1.10.238.10:FF:000178">
    <property type="entry name" value="Calmodulin-2 A"/>
    <property type="match status" value="1"/>
</dbReference>
<dbReference type="InterPro" id="IPR050205">
    <property type="entry name" value="CDPK_Ser/Thr_kinases"/>
</dbReference>
<dbReference type="InterPro" id="IPR018247">
    <property type="entry name" value="EF_Hand_1_Ca_BS"/>
</dbReference>
<organism evidence="11">
    <name type="scientific">Zea mays</name>
    <name type="common">Maize</name>
    <dbReference type="NCBI Taxonomy" id="4577"/>
    <lineage>
        <taxon>Eukaryota</taxon>
        <taxon>Viridiplantae</taxon>
        <taxon>Streptophyta</taxon>
        <taxon>Embryophyta</taxon>
        <taxon>Tracheophyta</taxon>
        <taxon>Spermatophyta</taxon>
        <taxon>Magnoliopsida</taxon>
        <taxon>Liliopsida</taxon>
        <taxon>Poales</taxon>
        <taxon>Poaceae</taxon>
        <taxon>PACMAD clade</taxon>
        <taxon>Panicoideae</taxon>
        <taxon>Andropogonodae</taxon>
        <taxon>Andropogoneae</taxon>
        <taxon>Tripsacinae</taxon>
        <taxon>Zea</taxon>
    </lineage>
</organism>
<evidence type="ECO:0000256" key="9">
    <source>
        <dbReference type="PROSITE-ProRule" id="PRU10141"/>
    </source>
</evidence>
<evidence type="ECO:0000256" key="5">
    <source>
        <dbReference type="ARBA" id="ARBA00022741"/>
    </source>
</evidence>
<comment type="function">
    <text evidence="1">Potential calcium sensor.</text>
</comment>
<dbReference type="GO" id="GO:0005509">
    <property type="term" value="F:calcium ion binding"/>
    <property type="evidence" value="ECO:0007669"/>
    <property type="project" value="InterPro"/>
</dbReference>
<dbReference type="Pfam" id="PF13499">
    <property type="entry name" value="EF-hand_7"/>
    <property type="match status" value="2"/>
</dbReference>
<keyword evidence="3" id="KW-0808">Transferase</keyword>
<keyword evidence="2" id="KW-0723">Serine/threonine-protein kinase</keyword>
<dbReference type="SMR" id="A0A1D6MYW4"/>